<gene>
    <name evidence="2" type="ORF">Q664_35665</name>
</gene>
<dbReference type="AlphaFoldDB" id="A0A084SLI6"/>
<evidence type="ECO:0000313" key="3">
    <source>
        <dbReference type="Proteomes" id="UP000028547"/>
    </source>
</evidence>
<dbReference type="PROSITE" id="PS51257">
    <property type="entry name" value="PROKAR_LIPOPROTEIN"/>
    <property type="match status" value="1"/>
</dbReference>
<organism evidence="2 3">
    <name type="scientific">Archangium violaceum Cb vi76</name>
    <dbReference type="NCBI Taxonomy" id="1406225"/>
    <lineage>
        <taxon>Bacteria</taxon>
        <taxon>Pseudomonadati</taxon>
        <taxon>Myxococcota</taxon>
        <taxon>Myxococcia</taxon>
        <taxon>Myxococcales</taxon>
        <taxon>Cystobacterineae</taxon>
        <taxon>Archangiaceae</taxon>
        <taxon>Archangium</taxon>
    </lineage>
</organism>
<name>A0A084SLI6_9BACT</name>
<dbReference type="RefSeq" id="WP_043405681.1">
    <property type="nucleotide sequence ID" value="NZ_JPMI01000252.1"/>
</dbReference>
<reference evidence="2 3" key="1">
    <citation type="submission" date="2014-07" db="EMBL/GenBank/DDBJ databases">
        <title>Draft Genome Sequence of Gephyronic Acid Producer, Cystobacter violaceus Strain Cb vi76.</title>
        <authorList>
            <person name="Stevens D.C."/>
            <person name="Young J."/>
            <person name="Carmichael R."/>
            <person name="Tan J."/>
            <person name="Taylor R.E."/>
        </authorList>
    </citation>
    <scope>NUCLEOTIDE SEQUENCE [LARGE SCALE GENOMIC DNA]</scope>
    <source>
        <strain evidence="2 3">Cb vi76</strain>
    </source>
</reference>
<dbReference type="Proteomes" id="UP000028547">
    <property type="component" value="Unassembled WGS sequence"/>
</dbReference>
<proteinExistence type="predicted"/>
<sequence>MKLRHLIPVAIVLAGCMRKPEQFSTPAGRDRSIVFPVSVGQGLIEVDARKATYALDGEVMRALMIAANDYIPPGIPNPPCWARHEALTYRFTRRDDIIFVYIGENFAYCGSKLIPMHSGAKYAISKDGRILRRVIDGVDDDDYLWSLKSPDGGTVTVATASFASPASEDLDKPDSGILKIITEPVDMPGVIVWQRPEGWTGPVEAEPGVIPGVTMLPPDSGYSWVQRDGRLVAVPQEPPSPGLDGGTPDAGLDAGSPEGGSPGDAGSGPLSAPPSPPDAGAAAP</sequence>
<accession>A0A084SLI6</accession>
<feature type="compositionally biased region" description="Gly residues" evidence="1">
    <location>
        <begin position="257"/>
        <end position="266"/>
    </location>
</feature>
<evidence type="ECO:0000256" key="1">
    <source>
        <dbReference type="SAM" id="MobiDB-lite"/>
    </source>
</evidence>
<evidence type="ECO:0000313" key="2">
    <source>
        <dbReference type="EMBL" id="KFA89321.1"/>
    </source>
</evidence>
<feature type="region of interest" description="Disordered" evidence="1">
    <location>
        <begin position="233"/>
        <end position="284"/>
    </location>
</feature>
<evidence type="ECO:0008006" key="4">
    <source>
        <dbReference type="Google" id="ProtNLM"/>
    </source>
</evidence>
<protein>
    <recommendedName>
        <fullName evidence="4">Lipoprotein</fullName>
    </recommendedName>
</protein>
<comment type="caution">
    <text evidence="2">The sequence shown here is derived from an EMBL/GenBank/DDBJ whole genome shotgun (WGS) entry which is preliminary data.</text>
</comment>
<dbReference type="EMBL" id="JPMI01000252">
    <property type="protein sequence ID" value="KFA89321.1"/>
    <property type="molecule type" value="Genomic_DNA"/>
</dbReference>